<evidence type="ECO:0000256" key="1">
    <source>
        <dbReference type="ARBA" id="ARBA00023015"/>
    </source>
</evidence>
<dbReference type="GO" id="GO:0000160">
    <property type="term" value="P:phosphorelay signal transduction system"/>
    <property type="evidence" value="ECO:0007669"/>
    <property type="project" value="InterPro"/>
</dbReference>
<dbReference type="SUPFAM" id="SSF52172">
    <property type="entry name" value="CheY-like"/>
    <property type="match status" value="1"/>
</dbReference>
<accession>A0A927H0V2</accession>
<comment type="caution">
    <text evidence="8">The sequence shown here is derived from an EMBL/GenBank/DDBJ whole genome shotgun (WGS) entry which is preliminary data.</text>
</comment>
<evidence type="ECO:0000259" key="6">
    <source>
        <dbReference type="PROSITE" id="PS01124"/>
    </source>
</evidence>
<keyword evidence="3" id="KW-0804">Transcription</keyword>
<dbReference type="GO" id="GO:0043565">
    <property type="term" value="F:sequence-specific DNA binding"/>
    <property type="evidence" value="ECO:0007669"/>
    <property type="project" value="InterPro"/>
</dbReference>
<dbReference type="PROSITE" id="PS50110">
    <property type="entry name" value="RESPONSE_REGULATORY"/>
    <property type="match status" value="1"/>
</dbReference>
<dbReference type="InterPro" id="IPR009057">
    <property type="entry name" value="Homeodomain-like_sf"/>
</dbReference>
<evidence type="ECO:0000256" key="4">
    <source>
        <dbReference type="PROSITE-ProRule" id="PRU00169"/>
    </source>
</evidence>
<dbReference type="PRINTS" id="PR00032">
    <property type="entry name" value="HTHARAC"/>
</dbReference>
<organism evidence="8 9">
    <name type="scientific">Paenibacillus oceani</name>
    <dbReference type="NCBI Taxonomy" id="2772510"/>
    <lineage>
        <taxon>Bacteria</taxon>
        <taxon>Bacillati</taxon>
        <taxon>Bacillota</taxon>
        <taxon>Bacilli</taxon>
        <taxon>Bacillales</taxon>
        <taxon>Paenibacillaceae</taxon>
        <taxon>Paenibacillus</taxon>
    </lineage>
</organism>
<evidence type="ECO:0000313" key="9">
    <source>
        <dbReference type="Proteomes" id="UP000639396"/>
    </source>
</evidence>
<dbReference type="InterPro" id="IPR018062">
    <property type="entry name" value="HTH_AraC-typ_CS"/>
</dbReference>
<sequence>MPYRIVIVDDEEDIREGLTDLVDWAGLGYTVVARLEDGRDAISYIESHPVDVILTDIKMTFVSGLELAKYVHDRQLDIKLVLISGYKEFEFAQQALSYQVTHYLLKPTKLQEIHQVFRDVKANLDKEKAEKEQSLGLLSRNEEMLFMLRRQFFAELASGALTGREEIERRLQLISLPADPERSPCCLYAIRIHQDGPLPDPGAADPDANRILRFVRHAYKHEQDHLLHIPLHAEAGVIRMAALGLGSGMPDAASIEEIEEKVALHFDTVKSRLHAVLGTTSELEQVQSYACLLDLARPEARTGAQPEPVATRSGAASSPQDPDASRFDPLVIQKAKSYIQEKYNEDLSLEDVAEHVYLSPVYFSRLFKKQTGRNFTDYVTEIRMLRAMEYLRQPQYKVYEIGSIVGYRSAKYFFKLFKQYAGCTPTEYRNTLP</sequence>
<dbReference type="SMART" id="SM00342">
    <property type="entry name" value="HTH_ARAC"/>
    <property type="match status" value="1"/>
</dbReference>
<dbReference type="InterPro" id="IPR018060">
    <property type="entry name" value="HTH_AraC"/>
</dbReference>
<dbReference type="PANTHER" id="PTHR43280">
    <property type="entry name" value="ARAC-FAMILY TRANSCRIPTIONAL REGULATOR"/>
    <property type="match status" value="1"/>
</dbReference>
<evidence type="ECO:0000313" key="8">
    <source>
        <dbReference type="EMBL" id="MBD2864095.1"/>
    </source>
</evidence>
<evidence type="ECO:0000256" key="5">
    <source>
        <dbReference type="SAM" id="MobiDB-lite"/>
    </source>
</evidence>
<dbReference type="CDD" id="cd17536">
    <property type="entry name" value="REC_YesN-like"/>
    <property type="match status" value="1"/>
</dbReference>
<reference evidence="8" key="1">
    <citation type="submission" date="2020-09" db="EMBL/GenBank/DDBJ databases">
        <title>A novel bacterium of genus Paenibacillus, isolated from South China Sea.</title>
        <authorList>
            <person name="Huang H."/>
            <person name="Mo K."/>
            <person name="Hu Y."/>
        </authorList>
    </citation>
    <scope>NUCLEOTIDE SEQUENCE</scope>
    <source>
        <strain evidence="8">IB182363</strain>
    </source>
</reference>
<evidence type="ECO:0000256" key="2">
    <source>
        <dbReference type="ARBA" id="ARBA00023125"/>
    </source>
</evidence>
<evidence type="ECO:0000259" key="7">
    <source>
        <dbReference type="PROSITE" id="PS50110"/>
    </source>
</evidence>
<dbReference type="InterPro" id="IPR001789">
    <property type="entry name" value="Sig_transdc_resp-reg_receiver"/>
</dbReference>
<keyword evidence="1" id="KW-0805">Transcription regulation</keyword>
<dbReference type="SUPFAM" id="SSF46689">
    <property type="entry name" value="Homeodomain-like"/>
    <property type="match status" value="2"/>
</dbReference>
<dbReference type="EMBL" id="JACXJA010000026">
    <property type="protein sequence ID" value="MBD2864095.1"/>
    <property type="molecule type" value="Genomic_DNA"/>
</dbReference>
<dbReference type="Gene3D" id="3.40.50.2300">
    <property type="match status" value="1"/>
</dbReference>
<dbReference type="RefSeq" id="WP_190929715.1">
    <property type="nucleotide sequence ID" value="NZ_JACXJA010000026.1"/>
</dbReference>
<dbReference type="Proteomes" id="UP000639396">
    <property type="component" value="Unassembled WGS sequence"/>
</dbReference>
<dbReference type="SMART" id="SM00448">
    <property type="entry name" value="REC"/>
    <property type="match status" value="1"/>
</dbReference>
<feature type="domain" description="Response regulatory" evidence="7">
    <location>
        <begin position="4"/>
        <end position="121"/>
    </location>
</feature>
<feature type="modified residue" description="4-aspartylphosphate" evidence="4">
    <location>
        <position position="56"/>
    </location>
</feature>
<name>A0A927H0V2_9BACL</name>
<dbReference type="PROSITE" id="PS01124">
    <property type="entry name" value="HTH_ARAC_FAMILY_2"/>
    <property type="match status" value="1"/>
</dbReference>
<keyword evidence="2" id="KW-0238">DNA-binding</keyword>
<dbReference type="PROSITE" id="PS00041">
    <property type="entry name" value="HTH_ARAC_FAMILY_1"/>
    <property type="match status" value="1"/>
</dbReference>
<gene>
    <name evidence="8" type="ORF">IDH45_19085</name>
</gene>
<proteinExistence type="predicted"/>
<keyword evidence="4" id="KW-0597">Phosphoprotein</keyword>
<evidence type="ECO:0000256" key="3">
    <source>
        <dbReference type="ARBA" id="ARBA00023163"/>
    </source>
</evidence>
<dbReference type="Pfam" id="PF12833">
    <property type="entry name" value="HTH_18"/>
    <property type="match status" value="1"/>
</dbReference>
<dbReference type="AlphaFoldDB" id="A0A927H0V2"/>
<dbReference type="GO" id="GO:0003700">
    <property type="term" value="F:DNA-binding transcription factor activity"/>
    <property type="evidence" value="ECO:0007669"/>
    <property type="project" value="InterPro"/>
</dbReference>
<keyword evidence="9" id="KW-1185">Reference proteome</keyword>
<dbReference type="InterPro" id="IPR020449">
    <property type="entry name" value="Tscrpt_reg_AraC-type_HTH"/>
</dbReference>
<protein>
    <submittedName>
        <fullName evidence="8">Response regulator</fullName>
    </submittedName>
</protein>
<feature type="domain" description="HTH araC/xylS-type" evidence="6">
    <location>
        <begin position="333"/>
        <end position="431"/>
    </location>
</feature>
<dbReference type="Pfam" id="PF00072">
    <property type="entry name" value="Response_reg"/>
    <property type="match status" value="1"/>
</dbReference>
<dbReference type="Gene3D" id="1.10.10.60">
    <property type="entry name" value="Homeodomain-like"/>
    <property type="match status" value="2"/>
</dbReference>
<feature type="region of interest" description="Disordered" evidence="5">
    <location>
        <begin position="302"/>
        <end position="325"/>
    </location>
</feature>
<dbReference type="PANTHER" id="PTHR43280:SF10">
    <property type="entry name" value="REGULATORY PROTEIN POCR"/>
    <property type="match status" value="1"/>
</dbReference>
<dbReference type="InterPro" id="IPR011006">
    <property type="entry name" value="CheY-like_superfamily"/>
</dbReference>